<feature type="chain" id="PRO_5046452828" evidence="1">
    <location>
        <begin position="27"/>
        <end position="169"/>
    </location>
</feature>
<keyword evidence="3" id="KW-1185">Reference proteome</keyword>
<sequence length="169" mass="17668">MLMNKKSLLGLGAALVIGGGMISAHAATQVVQVRASVDTSLSVVDLTGAWSSPIVMAANTAGDALEKKDLVLQFHANDYKDVVVTLQSTPVLTDTVKNKSIPLSFKVGGTALAKDTPVTLVKTSLYEVDAQQAITGFKDVNFSIESANVGNLESGNYSGTFTFDFSLAP</sequence>
<reference evidence="3" key="1">
    <citation type="submission" date="2017-03" db="EMBL/GenBank/DDBJ databases">
        <title>Full genome sequence of a non-lethal Shewanella isolate that potentiates virulence of Vibio parahaemolyticus causing acute hepatopancreatic necrosis disease (AHPND) in shrimp.</title>
        <authorList>
            <person name="Prachumwat A."/>
            <person name="Sritunyalucksana K."/>
        </authorList>
    </citation>
    <scope>NUCLEOTIDE SEQUENCE [LARGE SCALE GENOMIC DNA]</scope>
    <source>
        <strain evidence="3">TH2012</strain>
    </source>
</reference>
<keyword evidence="1" id="KW-0732">Signal</keyword>
<organism evidence="2 3">
    <name type="scientific">Shewanella khirikhana</name>
    <dbReference type="NCBI Taxonomy" id="1965282"/>
    <lineage>
        <taxon>Bacteria</taxon>
        <taxon>Pseudomonadati</taxon>
        <taxon>Pseudomonadota</taxon>
        <taxon>Gammaproteobacteria</taxon>
        <taxon>Alteromonadales</taxon>
        <taxon>Shewanellaceae</taxon>
        <taxon>Shewanella</taxon>
    </lineage>
</organism>
<protein>
    <submittedName>
        <fullName evidence="2">CS1 type fimbrial major subunit</fullName>
    </submittedName>
</protein>
<evidence type="ECO:0000313" key="2">
    <source>
        <dbReference type="EMBL" id="AZQ11548.1"/>
    </source>
</evidence>
<feature type="signal peptide" evidence="1">
    <location>
        <begin position="1"/>
        <end position="26"/>
    </location>
</feature>
<proteinExistence type="predicted"/>
<accession>A0ABN5TVV1</accession>
<evidence type="ECO:0000256" key="1">
    <source>
        <dbReference type="SAM" id="SignalP"/>
    </source>
</evidence>
<name>A0ABN5TVV1_9GAMM</name>
<dbReference type="Proteomes" id="UP000278437">
    <property type="component" value="Chromosome"/>
</dbReference>
<dbReference type="RefSeq" id="WP_126167804.1">
    <property type="nucleotide sequence ID" value="NZ_CP020373.1"/>
</dbReference>
<dbReference type="EMBL" id="CP020373">
    <property type="protein sequence ID" value="AZQ11548.1"/>
    <property type="molecule type" value="Genomic_DNA"/>
</dbReference>
<gene>
    <name evidence="2" type="ORF">STH12_02470</name>
</gene>
<evidence type="ECO:0000313" key="3">
    <source>
        <dbReference type="Proteomes" id="UP000278437"/>
    </source>
</evidence>
<dbReference type="Gene3D" id="2.60.40.2040">
    <property type="entry name" value="CFA/I fimbrial subunit E, pilin domain"/>
    <property type="match status" value="1"/>
</dbReference>